<dbReference type="GO" id="GO:0051607">
    <property type="term" value="P:defense response to virus"/>
    <property type="evidence" value="ECO:0007669"/>
    <property type="project" value="UniProtKB-UniRule"/>
</dbReference>
<comment type="cofactor">
    <cofactor evidence="1 9">
        <name>Mg(2+)</name>
        <dbReference type="ChEBI" id="CHEBI:18420"/>
    </cofactor>
</comment>
<evidence type="ECO:0000256" key="5">
    <source>
        <dbReference type="ARBA" id="ARBA00022759"/>
    </source>
</evidence>
<dbReference type="Pfam" id="PF09827">
    <property type="entry name" value="CRISPR_Cas2"/>
    <property type="match status" value="1"/>
</dbReference>
<evidence type="ECO:0000256" key="7">
    <source>
        <dbReference type="ARBA" id="ARBA00022842"/>
    </source>
</evidence>
<dbReference type="PANTHER" id="PTHR34405">
    <property type="entry name" value="CRISPR-ASSOCIATED ENDORIBONUCLEASE CAS2"/>
    <property type="match status" value="1"/>
</dbReference>
<dbReference type="CDD" id="cd09725">
    <property type="entry name" value="Cas2_I_II_III"/>
    <property type="match status" value="1"/>
</dbReference>
<keyword evidence="5 9" id="KW-0255">Endonuclease</keyword>
<dbReference type="GO" id="GO:0046872">
    <property type="term" value="F:metal ion binding"/>
    <property type="evidence" value="ECO:0007669"/>
    <property type="project" value="UniProtKB-UniRule"/>
</dbReference>
<dbReference type="InterPro" id="IPR021127">
    <property type="entry name" value="CRISPR_associated_Cas2"/>
</dbReference>
<dbReference type="EMBL" id="CP147247">
    <property type="protein sequence ID" value="WYJ90983.1"/>
    <property type="molecule type" value="Genomic_DNA"/>
</dbReference>
<evidence type="ECO:0000256" key="2">
    <source>
        <dbReference type="ARBA" id="ARBA00009959"/>
    </source>
</evidence>
<dbReference type="RefSeq" id="WP_086348597.1">
    <property type="nucleotide sequence ID" value="NZ_CP147247.1"/>
</dbReference>
<evidence type="ECO:0000313" key="12">
    <source>
        <dbReference type="Proteomes" id="UP000195141"/>
    </source>
</evidence>
<reference evidence="10" key="1">
    <citation type="submission" date="2017-05" db="EMBL/GenBank/DDBJ databases">
        <title>The Genome Sequence of Enterococcus sp. 9E7_DIV0242.</title>
        <authorList>
            <consortium name="The Broad Institute Genomics Platform"/>
            <consortium name="The Broad Institute Genomic Center for Infectious Diseases"/>
            <person name="Earl A."/>
            <person name="Manson A."/>
            <person name="Schwartman J."/>
            <person name="Gilmore M."/>
            <person name="Abouelleil A."/>
            <person name="Cao P."/>
            <person name="Chapman S."/>
            <person name="Cusick C."/>
            <person name="Shea T."/>
            <person name="Young S."/>
            <person name="Neafsey D."/>
            <person name="Nusbaum C."/>
            <person name="Birren B."/>
        </authorList>
    </citation>
    <scope>NUCLEOTIDE SEQUENCE [LARGE SCALE GENOMIC DNA]</scope>
    <source>
        <strain evidence="10">9E7_DIV0242</strain>
    </source>
</reference>
<protein>
    <recommendedName>
        <fullName evidence="9">CRISPR-associated endoribonuclease Cas2</fullName>
        <ecNumber evidence="9">3.1.-.-</ecNumber>
    </recommendedName>
</protein>
<dbReference type="InterPro" id="IPR019199">
    <property type="entry name" value="Virulence_VapD/CRISPR_Cas2"/>
</dbReference>
<keyword evidence="8 9" id="KW-0051">Antiviral defense</keyword>
<dbReference type="GO" id="GO:0016787">
    <property type="term" value="F:hydrolase activity"/>
    <property type="evidence" value="ECO:0007669"/>
    <property type="project" value="UniProtKB-KW"/>
</dbReference>
<dbReference type="Gene3D" id="3.30.70.240">
    <property type="match status" value="1"/>
</dbReference>
<dbReference type="GO" id="GO:0004521">
    <property type="term" value="F:RNA endonuclease activity"/>
    <property type="evidence" value="ECO:0007669"/>
    <property type="project" value="InterPro"/>
</dbReference>
<dbReference type="SUPFAM" id="SSF143430">
    <property type="entry name" value="TTP0101/SSO1404-like"/>
    <property type="match status" value="1"/>
</dbReference>
<evidence type="ECO:0000256" key="9">
    <source>
        <dbReference type="HAMAP-Rule" id="MF_01471"/>
    </source>
</evidence>
<evidence type="ECO:0000256" key="4">
    <source>
        <dbReference type="ARBA" id="ARBA00022723"/>
    </source>
</evidence>
<dbReference type="GO" id="GO:0043571">
    <property type="term" value="P:maintenance of CRISPR repeat elements"/>
    <property type="evidence" value="ECO:0007669"/>
    <property type="project" value="UniProtKB-UniRule"/>
</dbReference>
<comment type="function">
    <text evidence="9">CRISPR (clustered regularly interspaced short palindromic repeat), is an adaptive immune system that provides protection against mobile genetic elements (viruses, transposable elements and conjugative plasmids). CRISPR clusters contain sequences complementary to antecedent mobile elements and target invading nucleic acids. CRISPR clusters are transcribed and processed into CRISPR RNA (crRNA). Functions as a ssRNA-specific endoribonuclease. Involved in the integration of spacer DNA into the CRISPR cassette.</text>
</comment>
<comment type="similarity">
    <text evidence="2 9">Belongs to the CRISPR-associated endoribonuclease Cas2 protein family.</text>
</comment>
<evidence type="ECO:0000256" key="3">
    <source>
        <dbReference type="ARBA" id="ARBA00022722"/>
    </source>
</evidence>
<dbReference type="HAMAP" id="MF_01471">
    <property type="entry name" value="Cas2"/>
    <property type="match status" value="1"/>
</dbReference>
<keyword evidence="4 9" id="KW-0479">Metal-binding</keyword>
<accession>A0A242K877</accession>
<evidence type="ECO:0000313" key="11">
    <source>
        <dbReference type="EMBL" id="WYJ90983.1"/>
    </source>
</evidence>
<dbReference type="EC" id="3.1.-.-" evidence="9"/>
<dbReference type="NCBIfam" id="TIGR01573">
    <property type="entry name" value="cas2"/>
    <property type="match status" value="1"/>
</dbReference>
<keyword evidence="7 9" id="KW-0460">Magnesium</keyword>
<reference evidence="11" key="2">
    <citation type="submission" date="2017-05" db="EMBL/GenBank/DDBJ databases">
        <authorList>
            <consortium name="The Broad Institute Genomics Platform"/>
            <consortium name="The Broad Institute Genomic Center for Infectious Diseases"/>
            <person name="Earl A."/>
            <person name="Manson A."/>
            <person name="Schwartman J."/>
            <person name="Gilmore M."/>
            <person name="Abouelleil A."/>
            <person name="Cao P."/>
            <person name="Chapman S."/>
            <person name="Cusick C."/>
            <person name="Shea T."/>
            <person name="Young S."/>
            <person name="Neafsey D."/>
            <person name="Nusbaum C."/>
            <person name="Birren B."/>
        </authorList>
    </citation>
    <scope>NUCLEOTIDE SEQUENCE</scope>
    <source>
        <strain evidence="11">9E7_DIV0242</strain>
    </source>
</reference>
<dbReference type="EMBL" id="NGMM01000002">
    <property type="protein sequence ID" value="OTP17374.1"/>
    <property type="molecule type" value="Genomic_DNA"/>
</dbReference>
<dbReference type="PANTHER" id="PTHR34405:SF1">
    <property type="entry name" value="CRISPR-ASSOCIATED ENDORIBONUCLEASE CAS2"/>
    <property type="match status" value="1"/>
</dbReference>
<comment type="subunit">
    <text evidence="9">Homodimer, forms a heterotetramer with a Cas1 homodimer.</text>
</comment>
<dbReference type="AlphaFoldDB" id="A0A242K877"/>
<reference evidence="11" key="3">
    <citation type="submission" date="2024-03" db="EMBL/GenBank/DDBJ databases">
        <title>The Genome Sequence of Enterococcus sp. DIV0242b.</title>
        <authorList>
            <consortium name="The Broad Institute Genomics Platform"/>
            <consortium name="The Broad Institute Microbial Omics Core"/>
            <consortium name="The Broad Institute Genomic Center for Infectious Diseases"/>
            <person name="Earl A."/>
            <person name="Manson A."/>
            <person name="Gilmore M."/>
            <person name="Schwartman J."/>
            <person name="Shea T."/>
            <person name="Abouelleil A."/>
            <person name="Cao P."/>
            <person name="Chapman S."/>
            <person name="Cusick C."/>
            <person name="Young S."/>
            <person name="Neafsey D."/>
            <person name="Nusbaum C."/>
            <person name="Birren B."/>
        </authorList>
    </citation>
    <scope>NUCLEOTIDE SEQUENCE</scope>
    <source>
        <strain evidence="11">9E7_DIV0242</strain>
    </source>
</reference>
<evidence type="ECO:0000256" key="6">
    <source>
        <dbReference type="ARBA" id="ARBA00022801"/>
    </source>
</evidence>
<feature type="binding site" evidence="9">
    <location>
        <position position="8"/>
    </location>
    <ligand>
        <name>Mg(2+)</name>
        <dbReference type="ChEBI" id="CHEBI:18420"/>
        <note>catalytic</note>
    </ligand>
</feature>
<gene>
    <name evidence="9" type="primary">cas2</name>
    <name evidence="10" type="ORF">A5888_001512</name>
    <name evidence="11" type="ORF">A5888_002751</name>
</gene>
<name>A0A242K877_9ENTE</name>
<proteinExistence type="inferred from homology"/>
<evidence type="ECO:0000256" key="1">
    <source>
        <dbReference type="ARBA" id="ARBA00001946"/>
    </source>
</evidence>
<dbReference type="Proteomes" id="UP000195141">
    <property type="component" value="Chromosome"/>
</dbReference>
<keyword evidence="12" id="KW-1185">Reference proteome</keyword>
<sequence length="92" mass="10874">MYIILIYDIPLENKGARVSRNVFKICKKYLSHVQKSVFEGELSLGLLKQLEAELAEWIRTDTDSIIVFKSRNKRWLEKEFWGAEDDLTSNFF</sequence>
<dbReference type="OrthoDB" id="279819at2"/>
<organism evidence="10">
    <name type="scientific">Candidatus Enterococcus clewellii</name>
    <dbReference type="NCBI Taxonomy" id="1834193"/>
    <lineage>
        <taxon>Bacteria</taxon>
        <taxon>Bacillati</taxon>
        <taxon>Bacillota</taxon>
        <taxon>Bacilli</taxon>
        <taxon>Lactobacillales</taxon>
        <taxon>Enterococcaceae</taxon>
        <taxon>Enterococcus</taxon>
    </lineage>
</organism>
<evidence type="ECO:0000256" key="8">
    <source>
        <dbReference type="ARBA" id="ARBA00023118"/>
    </source>
</evidence>
<keyword evidence="6 9" id="KW-0378">Hydrolase</keyword>
<keyword evidence="3 9" id="KW-0540">Nuclease</keyword>
<evidence type="ECO:0000313" key="10">
    <source>
        <dbReference type="EMBL" id="OTP17374.1"/>
    </source>
</evidence>